<organism evidence="1 2">
    <name type="scientific">Actinosynnema mirum (strain ATCC 29888 / DSM 43827 / JCM 3225 / NBRC 14064 / NCIMB 13271 / NRRL B-12336 / IMRU 3971 / 101)</name>
    <dbReference type="NCBI Taxonomy" id="446462"/>
    <lineage>
        <taxon>Bacteria</taxon>
        <taxon>Bacillati</taxon>
        <taxon>Actinomycetota</taxon>
        <taxon>Actinomycetes</taxon>
        <taxon>Pseudonocardiales</taxon>
        <taxon>Pseudonocardiaceae</taxon>
        <taxon>Actinosynnema</taxon>
    </lineage>
</organism>
<dbReference type="EMBL" id="CP001630">
    <property type="protein sequence ID" value="ACU36948.1"/>
    <property type="molecule type" value="Genomic_DNA"/>
</dbReference>
<dbReference type="STRING" id="446462.Amir_3029"/>
<keyword evidence="2" id="KW-1185">Reference proteome</keyword>
<reference evidence="1 2" key="1">
    <citation type="journal article" date="2009" name="Stand. Genomic Sci.">
        <title>Complete genome sequence of Actinosynnema mirum type strain (101).</title>
        <authorList>
            <person name="Land M."/>
            <person name="Lapidus A."/>
            <person name="Mayilraj S."/>
            <person name="Chen F."/>
            <person name="Copeland A."/>
            <person name="Del Rio T.G."/>
            <person name="Nolan M."/>
            <person name="Lucas S."/>
            <person name="Tice H."/>
            <person name="Cheng J.F."/>
            <person name="Chertkov O."/>
            <person name="Bruce D."/>
            <person name="Goodwin L."/>
            <person name="Pitluck S."/>
            <person name="Rohde M."/>
            <person name="Goker M."/>
            <person name="Pati A."/>
            <person name="Ivanova N."/>
            <person name="Mavromatis K."/>
            <person name="Chen A."/>
            <person name="Palaniappan K."/>
            <person name="Hauser L."/>
            <person name="Chang Y.J."/>
            <person name="Jeffries C.C."/>
            <person name="Brettin T."/>
            <person name="Detter J.C."/>
            <person name="Han C."/>
            <person name="Chain P."/>
            <person name="Tindall B.J."/>
            <person name="Bristow J."/>
            <person name="Eisen J.A."/>
            <person name="Markowitz V."/>
            <person name="Hugenholtz P."/>
            <person name="Kyrpides N.C."/>
            <person name="Klenk H.P."/>
        </authorList>
    </citation>
    <scope>NUCLEOTIDE SEQUENCE [LARGE SCALE GENOMIC DNA]</scope>
    <source>
        <strain evidence="2">ATCC 29888 / DSM 43827 / JCM 3225 / NBRC 14064 / NCIMB 13271 / NRRL B-12336 / IMRU 3971 / 101</strain>
    </source>
</reference>
<dbReference type="HOGENOM" id="CLU_2327586_0_0_11"/>
<name>C6WRV6_ACTMD</name>
<dbReference type="InterPro" id="IPR027417">
    <property type="entry name" value="P-loop_NTPase"/>
</dbReference>
<evidence type="ECO:0000313" key="1">
    <source>
        <dbReference type="EMBL" id="ACU36948.1"/>
    </source>
</evidence>
<dbReference type="RefSeq" id="WP_015801837.1">
    <property type="nucleotide sequence ID" value="NC_013093.1"/>
</dbReference>
<evidence type="ECO:0008006" key="3">
    <source>
        <dbReference type="Google" id="ProtNLM"/>
    </source>
</evidence>
<dbReference type="Proteomes" id="UP000002213">
    <property type="component" value="Chromosome"/>
</dbReference>
<dbReference type="eggNOG" id="COG3973">
    <property type="taxonomic scope" value="Bacteria"/>
</dbReference>
<protein>
    <recommendedName>
        <fullName evidence="3">DNA helicase</fullName>
    </recommendedName>
</protein>
<sequence>MRDEAGDPLVVDWRAALPRAFYEAAPDEPFGARGRLVRAPLDRTLCVQGAPGAGKTAVGLHRLAHLLFSERDRPRGVKAMPWSSLDLALLDEAAALVG</sequence>
<evidence type="ECO:0000313" key="2">
    <source>
        <dbReference type="Proteomes" id="UP000002213"/>
    </source>
</evidence>
<dbReference type="KEGG" id="ami:Amir_3029"/>
<dbReference type="SUPFAM" id="SSF52540">
    <property type="entry name" value="P-loop containing nucleoside triphosphate hydrolases"/>
    <property type="match status" value="1"/>
</dbReference>
<accession>C6WRV6</accession>
<gene>
    <name evidence="1" type="ordered locus">Amir_3029</name>
</gene>
<dbReference type="AlphaFoldDB" id="C6WRV6"/>
<proteinExistence type="predicted"/>